<dbReference type="SUPFAM" id="SSF48150">
    <property type="entry name" value="DNA-glycosylase"/>
    <property type="match status" value="1"/>
</dbReference>
<dbReference type="CDD" id="cd03431">
    <property type="entry name" value="NUDIX_DNA_Glycosylase_C-MutY"/>
    <property type="match status" value="1"/>
</dbReference>
<evidence type="ECO:0000313" key="16">
    <source>
        <dbReference type="EMBL" id="MBL1409653.1"/>
    </source>
</evidence>
<evidence type="ECO:0000256" key="10">
    <source>
        <dbReference type="ARBA" id="ARBA00023004"/>
    </source>
</evidence>
<keyword evidence="8 14" id="KW-0227">DNA damage</keyword>
<keyword evidence="13 14" id="KW-0326">Glycosidase</keyword>
<dbReference type="PANTHER" id="PTHR42944">
    <property type="entry name" value="ADENINE DNA GLYCOSYLASE"/>
    <property type="match status" value="1"/>
</dbReference>
<evidence type="ECO:0000256" key="1">
    <source>
        <dbReference type="ARBA" id="ARBA00000843"/>
    </source>
</evidence>
<dbReference type="Gene3D" id="1.10.340.30">
    <property type="entry name" value="Hypothetical protein, domain 2"/>
    <property type="match status" value="1"/>
</dbReference>
<gene>
    <name evidence="16" type="primary">mutY</name>
    <name evidence="16" type="ORF">JKG61_12905</name>
</gene>
<keyword evidence="10 14" id="KW-0408">Iron</keyword>
<comment type="function">
    <text evidence="2">Adenine glycosylase active on G-A mispairs. MutY also corrects error-prone DNA synthesis past GO lesions which are due to the oxidatively damaged form of guanine: 7,8-dihydro-8-oxoguanine (8-oxo-dGTP).</text>
</comment>
<dbReference type="SUPFAM" id="SSF55811">
    <property type="entry name" value="Nudix"/>
    <property type="match status" value="1"/>
</dbReference>
<organism evidence="16 17">
    <name type="scientific">Sphingobacterium faecale</name>
    <dbReference type="NCBI Taxonomy" id="2803775"/>
    <lineage>
        <taxon>Bacteria</taxon>
        <taxon>Pseudomonadati</taxon>
        <taxon>Bacteroidota</taxon>
        <taxon>Sphingobacteriia</taxon>
        <taxon>Sphingobacteriales</taxon>
        <taxon>Sphingobacteriaceae</taxon>
        <taxon>Sphingobacterium</taxon>
    </lineage>
</organism>
<dbReference type="Gene3D" id="3.90.79.10">
    <property type="entry name" value="Nucleoside Triphosphate Pyrophosphohydrolase"/>
    <property type="match status" value="1"/>
</dbReference>
<feature type="domain" description="HhH-GPD" evidence="15">
    <location>
        <begin position="35"/>
        <end position="186"/>
    </location>
</feature>
<evidence type="ECO:0000256" key="8">
    <source>
        <dbReference type="ARBA" id="ARBA00022763"/>
    </source>
</evidence>
<comment type="similarity">
    <text evidence="3 14">Belongs to the Nth/MutY family.</text>
</comment>
<evidence type="ECO:0000256" key="4">
    <source>
        <dbReference type="ARBA" id="ARBA00012045"/>
    </source>
</evidence>
<evidence type="ECO:0000256" key="12">
    <source>
        <dbReference type="ARBA" id="ARBA00023204"/>
    </source>
</evidence>
<evidence type="ECO:0000256" key="9">
    <source>
        <dbReference type="ARBA" id="ARBA00022801"/>
    </source>
</evidence>
<dbReference type="Proteomes" id="UP000625283">
    <property type="component" value="Unassembled WGS sequence"/>
</dbReference>
<dbReference type="InterPro" id="IPR023170">
    <property type="entry name" value="HhH_base_excis_C"/>
</dbReference>
<keyword evidence="11" id="KW-0411">Iron-sulfur</keyword>
<dbReference type="InterPro" id="IPR044298">
    <property type="entry name" value="MIG/MutY"/>
</dbReference>
<dbReference type="CDD" id="cd00056">
    <property type="entry name" value="ENDO3c"/>
    <property type="match status" value="1"/>
</dbReference>
<dbReference type="NCBIfam" id="TIGR01084">
    <property type="entry name" value="mutY"/>
    <property type="match status" value="1"/>
</dbReference>
<dbReference type="InterPro" id="IPR029119">
    <property type="entry name" value="MutY_C"/>
</dbReference>
<dbReference type="InterPro" id="IPR000445">
    <property type="entry name" value="HhH_motif"/>
</dbReference>
<evidence type="ECO:0000256" key="6">
    <source>
        <dbReference type="ARBA" id="ARBA00022485"/>
    </source>
</evidence>
<evidence type="ECO:0000256" key="5">
    <source>
        <dbReference type="ARBA" id="ARBA00022023"/>
    </source>
</evidence>
<evidence type="ECO:0000259" key="15">
    <source>
        <dbReference type="SMART" id="SM00478"/>
    </source>
</evidence>
<dbReference type="Pfam" id="PF00633">
    <property type="entry name" value="HHH"/>
    <property type="match status" value="1"/>
</dbReference>
<keyword evidence="9" id="KW-0378">Hydrolase</keyword>
<keyword evidence="17" id="KW-1185">Reference proteome</keyword>
<sequence length="349" mass="40287">MSFASKLIIWYQSEGRDLPWRKTRDPYIIWLSEIILQQTRVEQGLPYFYTFREHFPTVLDFAEASEDELLRLWQGLGYYSRARNMHKTAKIVAYELKGEFPVDYDSLLRLPGIGEYTAAAISSFSVGESKAVLDGNVFRVLSRVFGISTAINSTEGKKLFQSLAQDLISTIDPGTYNHAIMDFGATVCKPKAPLCESCVFRGECAAFEEGSVALLPVKIKSKKSRDRYFNYFLVEEDGLVLMARRGGDDVWANMYEFPLLETREDLDLETLMRTDEYRFFFGSTVVEPIGGITKHVLSHQNIYARFFRLPDAKSVLEKKDTWHYFFLENLDKLAKHKLIFSFIDKYFKD</sequence>
<evidence type="ECO:0000256" key="14">
    <source>
        <dbReference type="RuleBase" id="RU365096"/>
    </source>
</evidence>
<dbReference type="InterPro" id="IPR015797">
    <property type="entry name" value="NUDIX_hydrolase-like_dom_sf"/>
</dbReference>
<comment type="cofactor">
    <cofactor evidence="14">
        <name>[4Fe-4S] cluster</name>
        <dbReference type="ChEBI" id="CHEBI:49883"/>
    </cofactor>
    <text evidence="14">Binds 1 [4Fe-4S] cluster.</text>
</comment>
<comment type="catalytic activity">
    <reaction evidence="1 14">
        <text>Hydrolyzes free adenine bases from 7,8-dihydro-8-oxoguanine:adenine mismatched double-stranded DNA, leaving an apurinic site.</text>
        <dbReference type="EC" id="3.2.2.31"/>
    </reaction>
</comment>
<dbReference type="InterPro" id="IPR003265">
    <property type="entry name" value="HhH-GPD_domain"/>
</dbReference>
<keyword evidence="12" id="KW-0234">DNA repair</keyword>
<dbReference type="RefSeq" id="WP_202103396.1">
    <property type="nucleotide sequence ID" value="NZ_JAERTY010000007.1"/>
</dbReference>
<evidence type="ECO:0000256" key="11">
    <source>
        <dbReference type="ARBA" id="ARBA00023014"/>
    </source>
</evidence>
<accession>A0ABS1R4R4</accession>
<dbReference type="PANTHER" id="PTHR42944:SF1">
    <property type="entry name" value="ADENINE DNA GLYCOSYLASE"/>
    <property type="match status" value="1"/>
</dbReference>
<proteinExistence type="inferred from homology"/>
<dbReference type="InterPro" id="IPR011257">
    <property type="entry name" value="DNA_glycosylase"/>
</dbReference>
<protein>
    <recommendedName>
        <fullName evidence="5 14">Adenine DNA glycosylase</fullName>
        <ecNumber evidence="4 14">3.2.2.31</ecNumber>
    </recommendedName>
</protein>
<dbReference type="EMBL" id="JAERTY010000007">
    <property type="protein sequence ID" value="MBL1409653.1"/>
    <property type="molecule type" value="Genomic_DNA"/>
</dbReference>
<evidence type="ECO:0000313" key="17">
    <source>
        <dbReference type="Proteomes" id="UP000625283"/>
    </source>
</evidence>
<evidence type="ECO:0000256" key="2">
    <source>
        <dbReference type="ARBA" id="ARBA00002933"/>
    </source>
</evidence>
<reference evidence="16 17" key="1">
    <citation type="submission" date="2021-01" db="EMBL/GenBank/DDBJ databases">
        <title>C459-1 draft genome sequence.</title>
        <authorList>
            <person name="Zhang X.-F."/>
        </authorList>
    </citation>
    <scope>NUCLEOTIDE SEQUENCE [LARGE SCALE GENOMIC DNA]</scope>
    <source>
        <strain evidence="17">C459-1</strain>
    </source>
</reference>
<evidence type="ECO:0000256" key="7">
    <source>
        <dbReference type="ARBA" id="ARBA00022723"/>
    </source>
</evidence>
<dbReference type="Pfam" id="PF00730">
    <property type="entry name" value="HhH-GPD"/>
    <property type="match status" value="1"/>
</dbReference>
<comment type="caution">
    <text evidence="16">The sequence shown here is derived from an EMBL/GenBank/DDBJ whole genome shotgun (WGS) entry which is preliminary data.</text>
</comment>
<dbReference type="InterPro" id="IPR005760">
    <property type="entry name" value="A/G_AdeGlyc_MutY"/>
</dbReference>
<evidence type="ECO:0000256" key="3">
    <source>
        <dbReference type="ARBA" id="ARBA00008343"/>
    </source>
</evidence>
<dbReference type="EC" id="3.2.2.31" evidence="4 14"/>
<keyword evidence="7" id="KW-0479">Metal-binding</keyword>
<dbReference type="SMART" id="SM00478">
    <property type="entry name" value="ENDO3c"/>
    <property type="match status" value="1"/>
</dbReference>
<name>A0ABS1R4R4_9SPHI</name>
<evidence type="ECO:0000256" key="13">
    <source>
        <dbReference type="ARBA" id="ARBA00023295"/>
    </source>
</evidence>
<dbReference type="Pfam" id="PF14815">
    <property type="entry name" value="NUDIX_4"/>
    <property type="match status" value="1"/>
</dbReference>
<dbReference type="Gene3D" id="1.10.1670.10">
    <property type="entry name" value="Helix-hairpin-Helix base-excision DNA repair enzymes (C-terminal)"/>
    <property type="match status" value="1"/>
</dbReference>
<keyword evidence="6" id="KW-0004">4Fe-4S</keyword>